<gene>
    <name evidence="2" type="ORF">PHYBLDRAFT_59056</name>
</gene>
<feature type="transmembrane region" description="Helical" evidence="1">
    <location>
        <begin position="20"/>
        <end position="40"/>
    </location>
</feature>
<feature type="transmembrane region" description="Helical" evidence="1">
    <location>
        <begin position="141"/>
        <end position="164"/>
    </location>
</feature>
<organism evidence="2 3">
    <name type="scientific">Phycomyces blakesleeanus (strain ATCC 8743b / DSM 1359 / FGSC 10004 / NBRC 33097 / NRRL 1555)</name>
    <dbReference type="NCBI Taxonomy" id="763407"/>
    <lineage>
        <taxon>Eukaryota</taxon>
        <taxon>Fungi</taxon>
        <taxon>Fungi incertae sedis</taxon>
        <taxon>Mucoromycota</taxon>
        <taxon>Mucoromycotina</taxon>
        <taxon>Mucoromycetes</taxon>
        <taxon>Mucorales</taxon>
        <taxon>Phycomycetaceae</taxon>
        <taxon>Phycomyces</taxon>
    </lineage>
</organism>
<protein>
    <submittedName>
        <fullName evidence="2">Uncharacterized protein</fullName>
    </submittedName>
</protein>
<accession>A0A162V4Z2</accession>
<evidence type="ECO:0000313" key="3">
    <source>
        <dbReference type="Proteomes" id="UP000077315"/>
    </source>
</evidence>
<dbReference type="AlphaFoldDB" id="A0A162V4Z2"/>
<keyword evidence="3" id="KW-1185">Reference proteome</keyword>
<sequence>MGAKEGSISCFHVNLRLDGIISFLAGLQVVRVLWEIWASLDNTWPSALDRTIMPTVYGSCILSIMLMIISVCTTWGVYKKNIAAINISWWTYYVLTVLAFFNSAGHLSIICVTKGTFVAECIKESSVNLVLSACLQRWEALLVWATVSTMLGQIVNIGFTYCVYRYRILHPAKLDMTQVRPGVLPLHRTERSIIDDEGFQVVELK</sequence>
<keyword evidence="1" id="KW-0812">Transmembrane</keyword>
<dbReference type="Proteomes" id="UP000077315">
    <property type="component" value="Unassembled WGS sequence"/>
</dbReference>
<feature type="transmembrane region" description="Helical" evidence="1">
    <location>
        <begin position="90"/>
        <end position="110"/>
    </location>
</feature>
<dbReference type="EMBL" id="KV440972">
    <property type="protein sequence ID" value="OAD80012.1"/>
    <property type="molecule type" value="Genomic_DNA"/>
</dbReference>
<dbReference type="InParanoid" id="A0A162V4Z2"/>
<dbReference type="RefSeq" id="XP_018298052.1">
    <property type="nucleotide sequence ID" value="XM_018440426.1"/>
</dbReference>
<evidence type="ECO:0000256" key="1">
    <source>
        <dbReference type="SAM" id="Phobius"/>
    </source>
</evidence>
<evidence type="ECO:0000313" key="2">
    <source>
        <dbReference type="EMBL" id="OAD80012.1"/>
    </source>
</evidence>
<keyword evidence="1" id="KW-0472">Membrane</keyword>
<reference evidence="3" key="1">
    <citation type="submission" date="2015-06" db="EMBL/GenBank/DDBJ databases">
        <title>Expansion of signal transduction pathways in fungi by whole-genome duplication.</title>
        <authorList>
            <consortium name="DOE Joint Genome Institute"/>
            <person name="Corrochano L.M."/>
            <person name="Kuo A."/>
            <person name="Marcet-Houben M."/>
            <person name="Polaino S."/>
            <person name="Salamov A."/>
            <person name="Villalobos J.M."/>
            <person name="Alvarez M.I."/>
            <person name="Avalos J."/>
            <person name="Benito E.P."/>
            <person name="Benoit I."/>
            <person name="Burger G."/>
            <person name="Camino L.P."/>
            <person name="Canovas D."/>
            <person name="Cerda-Olmedo E."/>
            <person name="Cheng J.-F."/>
            <person name="Dominguez A."/>
            <person name="Elias M."/>
            <person name="Eslava A.P."/>
            <person name="Glaser F."/>
            <person name="Grimwood J."/>
            <person name="Gutierrez G."/>
            <person name="Heitman J."/>
            <person name="Henrissat B."/>
            <person name="Iturriaga E.A."/>
            <person name="Lang B.F."/>
            <person name="Lavin J.L."/>
            <person name="Lee S."/>
            <person name="Li W."/>
            <person name="Lindquist E."/>
            <person name="Lopez-Garcia S."/>
            <person name="Luque E.M."/>
            <person name="Marcos A.T."/>
            <person name="Martin J."/>
            <person name="McCluskey K."/>
            <person name="Medina H.R."/>
            <person name="Miralles-Duran A."/>
            <person name="Miyazaki A."/>
            <person name="Munoz-Torres E."/>
            <person name="Oguiza J.A."/>
            <person name="Ohm R."/>
            <person name="Olmedo M."/>
            <person name="Orejas M."/>
            <person name="Ortiz-Castellanos L."/>
            <person name="Pisabarro A.G."/>
            <person name="Rodriguez-Romero J."/>
            <person name="Ruiz-Herrera J."/>
            <person name="Ruiz-Vazquez R."/>
            <person name="Sanz C."/>
            <person name="Schackwitz W."/>
            <person name="Schmutz J."/>
            <person name="Shahriari M."/>
            <person name="Shelest E."/>
            <person name="Silva-Franco F."/>
            <person name="Soanes D."/>
            <person name="Syed K."/>
            <person name="Tagua V.G."/>
            <person name="Talbot N.J."/>
            <person name="Thon M."/>
            <person name="De vries R.P."/>
            <person name="Wiebenga A."/>
            <person name="Yadav J.S."/>
            <person name="Braun E.L."/>
            <person name="Baker S."/>
            <person name="Garre V."/>
            <person name="Horwitz B."/>
            <person name="Torres-Martinez S."/>
            <person name="Idnurm A."/>
            <person name="Herrera-Estrella A."/>
            <person name="Gabaldon T."/>
            <person name="Grigoriev I.V."/>
        </authorList>
    </citation>
    <scope>NUCLEOTIDE SEQUENCE [LARGE SCALE GENOMIC DNA]</scope>
    <source>
        <strain evidence="3">NRRL 1555(-)</strain>
    </source>
</reference>
<proteinExistence type="predicted"/>
<dbReference type="VEuPathDB" id="FungiDB:PHYBLDRAFT_59056"/>
<keyword evidence="1" id="KW-1133">Transmembrane helix</keyword>
<dbReference type="OrthoDB" id="2217185at2759"/>
<dbReference type="GeneID" id="29001332"/>
<feature type="transmembrane region" description="Helical" evidence="1">
    <location>
        <begin position="52"/>
        <end position="78"/>
    </location>
</feature>
<name>A0A162V4Z2_PHYB8</name>